<organism evidence="3 4">
    <name type="scientific">Salegentibacter agarivorans</name>
    <dbReference type="NCBI Taxonomy" id="345907"/>
    <lineage>
        <taxon>Bacteria</taxon>
        <taxon>Pseudomonadati</taxon>
        <taxon>Bacteroidota</taxon>
        <taxon>Flavobacteriia</taxon>
        <taxon>Flavobacteriales</taxon>
        <taxon>Flavobacteriaceae</taxon>
        <taxon>Salegentibacter</taxon>
    </lineage>
</organism>
<dbReference type="SUPFAM" id="SSF53448">
    <property type="entry name" value="Nucleotide-diphospho-sugar transferases"/>
    <property type="match status" value="1"/>
</dbReference>
<proteinExistence type="predicted"/>
<evidence type="ECO:0000256" key="1">
    <source>
        <dbReference type="SAM" id="Phobius"/>
    </source>
</evidence>
<feature type="domain" description="Glycosyltransferase 2-like" evidence="2">
    <location>
        <begin position="5"/>
        <end position="145"/>
    </location>
</feature>
<dbReference type="PANTHER" id="PTHR22916">
    <property type="entry name" value="GLYCOSYLTRANSFERASE"/>
    <property type="match status" value="1"/>
</dbReference>
<keyword evidence="1" id="KW-0812">Transmembrane</keyword>
<accession>A0A1I2JZE2</accession>
<evidence type="ECO:0000259" key="2">
    <source>
        <dbReference type="Pfam" id="PF00535"/>
    </source>
</evidence>
<keyword evidence="3" id="KW-0808">Transferase</keyword>
<keyword evidence="4" id="KW-1185">Reference proteome</keyword>
<gene>
    <name evidence="3" type="ORF">SAMN04488033_101333</name>
</gene>
<protein>
    <submittedName>
        <fullName evidence="3">Glycosyl transferase family 2</fullName>
    </submittedName>
</protein>
<feature type="transmembrane region" description="Helical" evidence="1">
    <location>
        <begin position="269"/>
        <end position="287"/>
    </location>
</feature>
<dbReference type="EMBL" id="FOOH01000001">
    <property type="protein sequence ID" value="SFF60292.1"/>
    <property type="molecule type" value="Genomic_DNA"/>
</dbReference>
<keyword evidence="1" id="KW-1133">Transmembrane helix</keyword>
<dbReference type="AlphaFoldDB" id="A0A1I2JZE2"/>
<reference evidence="4" key="1">
    <citation type="submission" date="2016-10" db="EMBL/GenBank/DDBJ databases">
        <authorList>
            <person name="Varghese N."/>
            <person name="Submissions S."/>
        </authorList>
    </citation>
    <scope>NUCLEOTIDE SEQUENCE [LARGE SCALE GENOMIC DNA]</scope>
    <source>
        <strain evidence="4">DSM 23515</strain>
    </source>
</reference>
<name>A0A1I2JZE2_9FLAO</name>
<evidence type="ECO:0000313" key="4">
    <source>
        <dbReference type="Proteomes" id="UP000199116"/>
    </source>
</evidence>
<sequence length="293" mass="34091">MKKLTIFTPTYNRIKLLPRLYKSLKAQSSKEFIWLIIDDGSTDGTNELVKEWQKENFIEIQYEFKQNGGMHTAHNLAYDKIKTELNVCIDSDDYMPFDAIEIIVNKWKVNDNQNIAGLIGLDALQNGEIVGTSMPHNLETSTLHELYSQYKVKGDKKIVLRTDIVNKYPRYPEFENERLVPLGILYLMIGQSYEFLLVNKPLCTVEYQADGSSKTILQQYRRSPRGFAHARLIELKYNTRYTTKIKNTLHLISSAIFLRDYKLAFKSQFPIFSFLLIPGGVLLNIYIRWKTRA</sequence>
<dbReference type="GO" id="GO:0016758">
    <property type="term" value="F:hexosyltransferase activity"/>
    <property type="evidence" value="ECO:0007669"/>
    <property type="project" value="UniProtKB-ARBA"/>
</dbReference>
<dbReference type="RefSeq" id="WP_093302341.1">
    <property type="nucleotide sequence ID" value="NZ_FOOH01000001.1"/>
</dbReference>
<dbReference type="Gene3D" id="3.90.550.10">
    <property type="entry name" value="Spore Coat Polysaccharide Biosynthesis Protein SpsA, Chain A"/>
    <property type="match status" value="1"/>
</dbReference>
<dbReference type="InterPro" id="IPR001173">
    <property type="entry name" value="Glyco_trans_2-like"/>
</dbReference>
<dbReference type="Proteomes" id="UP000199116">
    <property type="component" value="Unassembled WGS sequence"/>
</dbReference>
<dbReference type="InterPro" id="IPR029044">
    <property type="entry name" value="Nucleotide-diphossugar_trans"/>
</dbReference>
<keyword evidence="1" id="KW-0472">Membrane</keyword>
<dbReference type="CDD" id="cd00761">
    <property type="entry name" value="Glyco_tranf_GTA_type"/>
    <property type="match status" value="1"/>
</dbReference>
<evidence type="ECO:0000313" key="3">
    <source>
        <dbReference type="EMBL" id="SFF60292.1"/>
    </source>
</evidence>
<dbReference type="Pfam" id="PF00535">
    <property type="entry name" value="Glycos_transf_2"/>
    <property type="match status" value="1"/>
</dbReference>